<dbReference type="EMBL" id="HACG01035883">
    <property type="protein sequence ID" value="CEK82748.1"/>
    <property type="molecule type" value="Transcribed_RNA"/>
</dbReference>
<gene>
    <name evidence="1" type="primary">ORF133395</name>
</gene>
<name>A0A0B7APF8_9EUPU</name>
<evidence type="ECO:0000313" key="1">
    <source>
        <dbReference type="EMBL" id="CEK82748.1"/>
    </source>
</evidence>
<reference evidence="1" key="1">
    <citation type="submission" date="2014-12" db="EMBL/GenBank/DDBJ databases">
        <title>Insight into the proteome of Arion vulgaris.</title>
        <authorList>
            <person name="Aradska J."/>
            <person name="Bulat T."/>
            <person name="Smidak R."/>
            <person name="Sarate P."/>
            <person name="Gangsoo J."/>
            <person name="Sialana F."/>
            <person name="Bilban M."/>
            <person name="Lubec G."/>
        </authorList>
    </citation>
    <scope>NUCLEOTIDE SEQUENCE</scope>
    <source>
        <tissue evidence="1">Skin</tissue>
    </source>
</reference>
<accession>A0A0B7APF8</accession>
<organism evidence="1">
    <name type="scientific">Arion vulgaris</name>
    <dbReference type="NCBI Taxonomy" id="1028688"/>
    <lineage>
        <taxon>Eukaryota</taxon>
        <taxon>Metazoa</taxon>
        <taxon>Spiralia</taxon>
        <taxon>Lophotrochozoa</taxon>
        <taxon>Mollusca</taxon>
        <taxon>Gastropoda</taxon>
        <taxon>Heterobranchia</taxon>
        <taxon>Euthyneura</taxon>
        <taxon>Panpulmonata</taxon>
        <taxon>Eupulmonata</taxon>
        <taxon>Stylommatophora</taxon>
        <taxon>Helicina</taxon>
        <taxon>Arionoidea</taxon>
        <taxon>Arionidae</taxon>
        <taxon>Arion</taxon>
    </lineage>
</organism>
<proteinExistence type="predicted"/>
<dbReference type="AlphaFoldDB" id="A0A0B7APF8"/>
<sequence length="49" mass="5928">MKKYEKGSCDFSGFDEKEKFKIHCDNWSNKWMTRQRKTESVTILYNMAS</sequence>
<protein>
    <submittedName>
        <fullName evidence="1">Uncharacterized protein</fullName>
    </submittedName>
</protein>